<accession>A0A7W8LEW9</accession>
<dbReference type="SUPFAM" id="SSF158855">
    <property type="entry name" value="Lipase chaperone-like"/>
    <property type="match status" value="1"/>
</dbReference>
<proteinExistence type="predicted"/>
<feature type="region of interest" description="Disordered" evidence="1">
    <location>
        <begin position="53"/>
        <end position="72"/>
    </location>
</feature>
<evidence type="ECO:0000256" key="1">
    <source>
        <dbReference type="SAM" id="MobiDB-lite"/>
    </source>
</evidence>
<evidence type="ECO:0008006" key="5">
    <source>
        <dbReference type="Google" id="ProtNLM"/>
    </source>
</evidence>
<gene>
    <name evidence="3" type="ORF">HDG41_007823</name>
</gene>
<reference evidence="3 4" key="1">
    <citation type="submission" date="2020-08" db="EMBL/GenBank/DDBJ databases">
        <title>Genomic Encyclopedia of Type Strains, Phase IV (KMG-V): Genome sequencing to study the core and pangenomes of soil and plant-associated prokaryotes.</title>
        <authorList>
            <person name="Whitman W."/>
        </authorList>
    </citation>
    <scope>NUCLEOTIDE SEQUENCE [LARGE SCALE GENOMIC DNA]</scope>
    <source>
        <strain evidence="3 4">JPY162</strain>
    </source>
</reference>
<organism evidence="3 4">
    <name type="scientific">Paraburkholderia youngii</name>
    <dbReference type="NCBI Taxonomy" id="2782701"/>
    <lineage>
        <taxon>Bacteria</taxon>
        <taxon>Pseudomonadati</taxon>
        <taxon>Pseudomonadota</taxon>
        <taxon>Betaproteobacteria</taxon>
        <taxon>Burkholderiales</taxon>
        <taxon>Burkholderiaceae</taxon>
        <taxon>Paraburkholderia</taxon>
    </lineage>
</organism>
<protein>
    <recommendedName>
        <fullName evidence="5">Lipase modulator</fullName>
    </recommendedName>
</protein>
<keyword evidence="2" id="KW-0812">Transmembrane</keyword>
<keyword evidence="2" id="KW-1133">Transmembrane helix</keyword>
<feature type="compositionally biased region" description="Low complexity" evidence="1">
    <location>
        <begin position="53"/>
        <end position="68"/>
    </location>
</feature>
<dbReference type="Proteomes" id="UP000592820">
    <property type="component" value="Unassembled WGS sequence"/>
</dbReference>
<name>A0A7W8LEW9_9BURK</name>
<dbReference type="EMBL" id="JACHDE010000040">
    <property type="protein sequence ID" value="MBB5405727.1"/>
    <property type="molecule type" value="Genomic_DNA"/>
</dbReference>
<evidence type="ECO:0000313" key="4">
    <source>
        <dbReference type="Proteomes" id="UP000592820"/>
    </source>
</evidence>
<evidence type="ECO:0000256" key="2">
    <source>
        <dbReference type="SAM" id="Phobius"/>
    </source>
</evidence>
<comment type="caution">
    <text evidence="3">The sequence shown here is derived from an EMBL/GenBank/DDBJ whole genome shotgun (WGS) entry which is preliminary data.</text>
</comment>
<dbReference type="AlphaFoldDB" id="A0A7W8LEW9"/>
<feature type="transmembrane region" description="Helical" evidence="2">
    <location>
        <begin position="12"/>
        <end position="34"/>
    </location>
</feature>
<sequence>MQIDSHIEQRRYMRHLCIIAVAVVCMRVGVLRILQADPEPAVVSPASEARPAAAAFGPAGSPGSSPSVGHDDAGLAVAENHELIVNAALLDLINSFLLRKTDDDRADQLRTYLKSELPSPAYGEAERIVERYRAYMRAHDELLAAQHLAGATDASALDIELVAVWCQQRDRLRRSILGDTVVQAWYQNDDAQLDQVLQEWRQRVEDDQAPELSAQQPRYPVPHWRNKSDEERHRQYMLRVLDHAMTSFESCNSRLRRLALVCE</sequence>
<keyword evidence="2" id="KW-0472">Membrane</keyword>
<evidence type="ECO:0000313" key="3">
    <source>
        <dbReference type="EMBL" id="MBB5405727.1"/>
    </source>
</evidence>
<dbReference type="RefSeq" id="WP_260332503.1">
    <property type="nucleotide sequence ID" value="NZ_JACHDE010000040.1"/>
</dbReference>
<feature type="region of interest" description="Disordered" evidence="1">
    <location>
        <begin position="206"/>
        <end position="226"/>
    </location>
</feature>